<dbReference type="Proteomes" id="UP000253744">
    <property type="component" value="Chromosome"/>
</dbReference>
<reference evidence="2 3" key="1">
    <citation type="submission" date="2018-07" db="EMBL/GenBank/DDBJ databases">
        <title>Complete Genome and Methylome Analysis of Deinococcus wulumuqiensis NEB 479.</title>
        <authorList>
            <person name="Fomenkov A."/>
            <person name="Luyten Y."/>
            <person name="Vincze T."/>
            <person name="Anton B.P."/>
            <person name="Clark T."/>
            <person name="Roberts R.J."/>
            <person name="Morgan R.D."/>
        </authorList>
    </citation>
    <scope>NUCLEOTIDE SEQUENCE [LARGE SCALE GENOMIC DNA]</scope>
    <source>
        <strain evidence="2 3">NEB 479</strain>
    </source>
</reference>
<dbReference type="SUPFAM" id="SSF49309">
    <property type="entry name" value="Transglutaminase, two C-terminal domains"/>
    <property type="match status" value="1"/>
</dbReference>
<organism evidence="2 3">
    <name type="scientific">Deinococcus wulumuqiensis</name>
    <dbReference type="NCBI Taxonomy" id="980427"/>
    <lineage>
        <taxon>Bacteria</taxon>
        <taxon>Thermotogati</taxon>
        <taxon>Deinococcota</taxon>
        <taxon>Deinococci</taxon>
        <taxon>Deinococcales</taxon>
        <taxon>Deinococcaceae</taxon>
        <taxon>Deinococcus</taxon>
    </lineage>
</organism>
<name>A0A345IEJ3_9DEIO</name>
<feature type="chain" id="PRO_5016938609" description="DUF11 domain-containing protein" evidence="1">
    <location>
        <begin position="24"/>
        <end position="162"/>
    </location>
</feature>
<evidence type="ECO:0000313" key="3">
    <source>
        <dbReference type="Proteomes" id="UP000253744"/>
    </source>
</evidence>
<sequence>MFNARKSALVIAALLTLAAPALAQTSSNQTDYDNAILSLSAAGTYAKAVSFSVPSTTVTLKAEQIRPGNSFTLSIPVTNTTDRDIDVSAVAKTPTGTGAANLTVSGVSPTATIMPGEDATLTFTLTFDSSTDEAQAGQTVQVVFDVSATASANNTSSSDSSF</sequence>
<evidence type="ECO:0000313" key="2">
    <source>
        <dbReference type="EMBL" id="AXG98115.1"/>
    </source>
</evidence>
<feature type="signal peptide" evidence="1">
    <location>
        <begin position="1"/>
        <end position="23"/>
    </location>
</feature>
<dbReference type="EMBL" id="CP031158">
    <property type="protein sequence ID" value="AXG98115.1"/>
    <property type="molecule type" value="Genomic_DNA"/>
</dbReference>
<protein>
    <recommendedName>
        <fullName evidence="4">DUF11 domain-containing protein</fullName>
    </recommendedName>
</protein>
<proteinExistence type="predicted"/>
<keyword evidence="1" id="KW-0732">Signal</keyword>
<dbReference type="InterPro" id="IPR036238">
    <property type="entry name" value="Transglutaminase_C_sf"/>
</dbReference>
<evidence type="ECO:0008006" key="4">
    <source>
        <dbReference type="Google" id="ProtNLM"/>
    </source>
</evidence>
<evidence type="ECO:0000256" key="1">
    <source>
        <dbReference type="SAM" id="SignalP"/>
    </source>
</evidence>
<dbReference type="RefSeq" id="WP_114671186.1">
    <property type="nucleotide sequence ID" value="NZ_CP031158.1"/>
</dbReference>
<accession>A0A345IEJ3</accession>
<dbReference type="AlphaFoldDB" id="A0A345IEJ3"/>
<gene>
    <name evidence="2" type="ORF">DVJ83_01870</name>
</gene>
<dbReference type="KEGG" id="dwu:DVJ83_01870"/>
<dbReference type="GO" id="GO:0003810">
    <property type="term" value="F:protein-glutamine gamma-glutamyltransferase activity"/>
    <property type="evidence" value="ECO:0007669"/>
    <property type="project" value="InterPro"/>
</dbReference>